<evidence type="ECO:0000256" key="1">
    <source>
        <dbReference type="SAM" id="MobiDB-lite"/>
    </source>
</evidence>
<feature type="compositionally biased region" description="Polar residues" evidence="1">
    <location>
        <begin position="43"/>
        <end position="52"/>
    </location>
</feature>
<dbReference type="AlphaFoldDB" id="A0A1B9H2V3"/>
<feature type="compositionally biased region" description="Low complexity" evidence="1">
    <location>
        <begin position="28"/>
        <end position="42"/>
    </location>
</feature>
<sequence length="395" mass="42743">MSIQLPSPRLKTPSDYLHSLTLSPPSPFARAPTPAPTFPSASNRCGANQTAQSVQLQDYQLGCGRGSKMDGIRDAPASPAPPIVLNSPPLLPKSVPAPPPPSTSTSSPTYVLSRGYDSETKYEVDGRDRDEDEDDPLLSLATFRFPGSYITPPPAGTSSAARMAEEEQQSQDDEETLSVDDVSPTFVFRFPGSYDSASKAANDEFDLDGDAAVGVHGDIDRRKREIGVSSQLKADIPASSPYGIRTASSGGATSLVENGPQAQARLRKDQNAHPHRCLTPIEAKQLATYLTQQFSLKPKPKAKTRTISISSIPIPTINMNMNNNAQKKQKGMMERSIECAEALHDAGIRWDRSRRVMGMHLRGIWEASGGRSDLDLYVQGSFLTIAEEPHPLDDA</sequence>
<dbReference type="OrthoDB" id="2596100at2759"/>
<evidence type="ECO:0000313" key="2">
    <source>
        <dbReference type="EMBL" id="OCF37602.1"/>
    </source>
</evidence>
<keyword evidence="3" id="KW-1185">Reference proteome</keyword>
<feature type="compositionally biased region" description="Acidic residues" evidence="1">
    <location>
        <begin position="166"/>
        <end position="178"/>
    </location>
</feature>
<feature type="compositionally biased region" description="Pro residues" evidence="1">
    <location>
        <begin position="89"/>
        <end position="102"/>
    </location>
</feature>
<reference evidence="3" key="2">
    <citation type="submission" date="2013-12" db="EMBL/GenBank/DDBJ databases">
        <title>Evolution of pathogenesis and genome organization in the Tremellales.</title>
        <authorList>
            <person name="Cuomo C."/>
            <person name="Litvintseva A."/>
            <person name="Heitman J."/>
            <person name="Chen Y."/>
            <person name="Sun S."/>
            <person name="Springer D."/>
            <person name="Dromer F."/>
            <person name="Young S."/>
            <person name="Zeng Q."/>
            <person name="Chapman S."/>
            <person name="Gujja S."/>
            <person name="Saif S."/>
            <person name="Birren B."/>
        </authorList>
    </citation>
    <scope>NUCLEOTIDE SEQUENCE [LARGE SCALE GENOMIC DNA]</scope>
    <source>
        <strain evidence="3">BCC8398</strain>
    </source>
</reference>
<organism evidence="2 3">
    <name type="scientific">Kwoniella heveanensis BCC8398</name>
    <dbReference type="NCBI Taxonomy" id="1296120"/>
    <lineage>
        <taxon>Eukaryota</taxon>
        <taxon>Fungi</taxon>
        <taxon>Dikarya</taxon>
        <taxon>Basidiomycota</taxon>
        <taxon>Agaricomycotina</taxon>
        <taxon>Tremellomycetes</taxon>
        <taxon>Tremellales</taxon>
        <taxon>Cryptococcaceae</taxon>
        <taxon>Kwoniella</taxon>
    </lineage>
</organism>
<feature type="compositionally biased region" description="Low complexity" evidence="1">
    <location>
        <begin position="103"/>
        <end position="113"/>
    </location>
</feature>
<accession>A0A1B9H2V3</accession>
<feature type="region of interest" description="Disordered" evidence="1">
    <location>
        <begin position="65"/>
        <end position="178"/>
    </location>
</feature>
<feature type="region of interest" description="Disordered" evidence="1">
    <location>
        <begin position="1"/>
        <end position="52"/>
    </location>
</feature>
<reference evidence="2 3" key="1">
    <citation type="submission" date="2013-07" db="EMBL/GenBank/DDBJ databases">
        <title>The Genome Sequence of Cryptococcus heveanensis BCC8398.</title>
        <authorList>
            <consortium name="The Broad Institute Genome Sequencing Platform"/>
            <person name="Cuomo C."/>
            <person name="Litvintseva A."/>
            <person name="Chen Y."/>
            <person name="Heitman J."/>
            <person name="Sun S."/>
            <person name="Springer D."/>
            <person name="Dromer F."/>
            <person name="Young S.K."/>
            <person name="Zeng Q."/>
            <person name="Gargeya S."/>
            <person name="Fitzgerald M."/>
            <person name="Abouelleil A."/>
            <person name="Alvarado L."/>
            <person name="Berlin A.M."/>
            <person name="Chapman S.B."/>
            <person name="Dewar J."/>
            <person name="Goldberg J."/>
            <person name="Griggs A."/>
            <person name="Gujja S."/>
            <person name="Hansen M."/>
            <person name="Howarth C."/>
            <person name="Imamovic A."/>
            <person name="Larimer J."/>
            <person name="McCowan C."/>
            <person name="Murphy C."/>
            <person name="Pearson M."/>
            <person name="Priest M."/>
            <person name="Roberts A."/>
            <person name="Saif S."/>
            <person name="Shea T."/>
            <person name="Sykes S."/>
            <person name="Wortman J."/>
            <person name="Nusbaum C."/>
            <person name="Birren B."/>
        </authorList>
    </citation>
    <scope>NUCLEOTIDE SEQUENCE [LARGE SCALE GENOMIC DNA]</scope>
    <source>
        <strain evidence="2 3">BCC8398</strain>
    </source>
</reference>
<protein>
    <submittedName>
        <fullName evidence="2">Uncharacterized protein</fullName>
    </submittedName>
</protein>
<feature type="compositionally biased region" description="Basic and acidic residues" evidence="1">
    <location>
        <begin position="116"/>
        <end position="129"/>
    </location>
</feature>
<dbReference type="Proteomes" id="UP000092666">
    <property type="component" value="Unassembled WGS sequence"/>
</dbReference>
<name>A0A1B9H2V3_9TREE</name>
<evidence type="ECO:0000313" key="3">
    <source>
        <dbReference type="Proteomes" id="UP000092666"/>
    </source>
</evidence>
<gene>
    <name evidence="2" type="ORF">I316_00729</name>
</gene>
<dbReference type="EMBL" id="KV700122">
    <property type="protein sequence ID" value="OCF37602.1"/>
    <property type="molecule type" value="Genomic_DNA"/>
</dbReference>
<proteinExistence type="predicted"/>